<proteinExistence type="predicted"/>
<comment type="caution">
    <text evidence="1">The sequence shown here is derived from an EMBL/GenBank/DDBJ whole genome shotgun (WGS) entry which is preliminary data.</text>
</comment>
<gene>
    <name evidence="1" type="ORF">FBUS_09450</name>
</gene>
<name>A0A8E0RS50_9TREM</name>
<evidence type="ECO:0000313" key="2">
    <source>
        <dbReference type="Proteomes" id="UP000728185"/>
    </source>
</evidence>
<evidence type="ECO:0000313" key="1">
    <source>
        <dbReference type="EMBL" id="KAA0189372.1"/>
    </source>
</evidence>
<dbReference type="EMBL" id="LUCM01007776">
    <property type="protein sequence ID" value="KAA0189372.1"/>
    <property type="molecule type" value="Genomic_DNA"/>
</dbReference>
<protein>
    <submittedName>
        <fullName evidence="1">Uncharacterized protein</fullName>
    </submittedName>
</protein>
<dbReference type="AlphaFoldDB" id="A0A8E0RS50"/>
<keyword evidence="2" id="KW-1185">Reference proteome</keyword>
<dbReference type="OrthoDB" id="10561660at2759"/>
<reference evidence="1" key="1">
    <citation type="submission" date="2019-05" db="EMBL/GenBank/DDBJ databases">
        <title>Annotation for the trematode Fasciolopsis buski.</title>
        <authorList>
            <person name="Choi Y.-J."/>
        </authorList>
    </citation>
    <scope>NUCLEOTIDE SEQUENCE</scope>
    <source>
        <strain evidence="1">HT</strain>
        <tissue evidence="1">Whole worm</tissue>
    </source>
</reference>
<dbReference type="Proteomes" id="UP000728185">
    <property type="component" value="Unassembled WGS sequence"/>
</dbReference>
<accession>A0A8E0RS50</accession>
<sequence>MSAYTKLYSDKCMFIPPELRHSTAALNNFDLIPFGTLDRGEDFPIKSDSLVSNTINSTSEIGFKTHQAANPIVAHAKLWDSDRLSTLIKPRAVPKAVSEAAAYNLR</sequence>
<organism evidence="1 2">
    <name type="scientific">Fasciolopsis buskii</name>
    <dbReference type="NCBI Taxonomy" id="27845"/>
    <lineage>
        <taxon>Eukaryota</taxon>
        <taxon>Metazoa</taxon>
        <taxon>Spiralia</taxon>
        <taxon>Lophotrochozoa</taxon>
        <taxon>Platyhelminthes</taxon>
        <taxon>Trematoda</taxon>
        <taxon>Digenea</taxon>
        <taxon>Plagiorchiida</taxon>
        <taxon>Echinostomata</taxon>
        <taxon>Echinostomatoidea</taxon>
        <taxon>Fasciolidae</taxon>
        <taxon>Fasciolopsis</taxon>
    </lineage>
</organism>